<feature type="region of interest" description="Disordered" evidence="1">
    <location>
        <begin position="1"/>
        <end position="82"/>
    </location>
</feature>
<feature type="compositionally biased region" description="Low complexity" evidence="1">
    <location>
        <begin position="54"/>
        <end position="82"/>
    </location>
</feature>
<organism evidence="2 3">
    <name type="scientific">Nonomuraea helvata</name>
    <dbReference type="NCBI Taxonomy" id="37484"/>
    <lineage>
        <taxon>Bacteria</taxon>
        <taxon>Bacillati</taxon>
        <taxon>Actinomycetota</taxon>
        <taxon>Actinomycetes</taxon>
        <taxon>Streptosporangiales</taxon>
        <taxon>Streptosporangiaceae</taxon>
        <taxon>Nonomuraea</taxon>
    </lineage>
</organism>
<sequence length="82" mass="8230">MRTAVARTPREARSSSALTERPRPPTGPSVGAGSASVEGRPGTQGVPETVTIGRPLPSNSSPRAASAAPSSAIDRARASPVL</sequence>
<proteinExistence type="predicted"/>
<gene>
    <name evidence="2" type="ORF">ACFFSA_45260</name>
</gene>
<dbReference type="RefSeq" id="WP_344998908.1">
    <property type="nucleotide sequence ID" value="NZ_BAAAXV010000009.1"/>
</dbReference>
<evidence type="ECO:0000313" key="2">
    <source>
        <dbReference type="EMBL" id="MFB9630328.1"/>
    </source>
</evidence>
<evidence type="ECO:0000256" key="1">
    <source>
        <dbReference type="SAM" id="MobiDB-lite"/>
    </source>
</evidence>
<protein>
    <submittedName>
        <fullName evidence="2">Uncharacterized protein</fullName>
    </submittedName>
</protein>
<comment type="caution">
    <text evidence="2">The sequence shown here is derived from an EMBL/GenBank/DDBJ whole genome shotgun (WGS) entry which is preliminary data.</text>
</comment>
<evidence type="ECO:0000313" key="3">
    <source>
        <dbReference type="Proteomes" id="UP001589532"/>
    </source>
</evidence>
<keyword evidence="3" id="KW-1185">Reference proteome</keyword>
<accession>A0ABV5SF62</accession>
<dbReference type="Proteomes" id="UP001589532">
    <property type="component" value="Unassembled WGS sequence"/>
</dbReference>
<name>A0ABV5SF62_9ACTN</name>
<reference evidence="2 3" key="1">
    <citation type="submission" date="2024-09" db="EMBL/GenBank/DDBJ databases">
        <authorList>
            <person name="Sun Q."/>
            <person name="Mori K."/>
        </authorList>
    </citation>
    <scope>NUCLEOTIDE SEQUENCE [LARGE SCALE GENOMIC DNA]</scope>
    <source>
        <strain evidence="2 3">JCM 3143</strain>
    </source>
</reference>
<dbReference type="EMBL" id="JBHMBW010000097">
    <property type="protein sequence ID" value="MFB9630328.1"/>
    <property type="molecule type" value="Genomic_DNA"/>
</dbReference>